<sequence length="456" mass="51831">MARGAGEPSTKRAKVDEAKEEEDPLVRRKEEVVRLLERARAKGKGNARAKKELVTLCADFEAKNDKLLRRLPPELWHKILDENLHQNDLLALAMTCRFFRDTTKDLGRKVVTNLKMNRLLELLKSGKIASHTLGWFCWVCDTFEILPGFKWPHERAKGGAVHEGDLVNYAVFLGSVEILRWLVEEKEWEPNETFSGLWVGLGGSVEVLEYLLESGSEFDRNVCMGAAIGGRLEALKWLRDQDPPCPWDAGTCAYAAAGGHLDVLKFLRAQDPPCPWIEDTCAYAAKGGHLEILKWLRAQDPRCPWSELTCAWAALGGHLDVLKWARSQDPACPWSEETCREAARNGHLDVLKWARSQDPPCPWDRHTCFAAAYGGHLEVLKFLRAQDPPCPWDMRTCWGSAYGGHLDVFNWLRSQDPPCPWSRTQCRNAASHFGHQHVIDWIDQREDEGDGEQYWE</sequence>
<evidence type="ECO:0000313" key="2">
    <source>
        <dbReference type="EMBL" id="WZN64194.1"/>
    </source>
</evidence>
<gene>
    <name evidence="2" type="ORF">HKI87_09g57480</name>
</gene>
<feature type="region of interest" description="Disordered" evidence="1">
    <location>
        <begin position="1"/>
        <end position="24"/>
    </location>
</feature>
<dbReference type="SUPFAM" id="SSF48403">
    <property type="entry name" value="Ankyrin repeat"/>
    <property type="match status" value="1"/>
</dbReference>
<evidence type="ECO:0000256" key="1">
    <source>
        <dbReference type="SAM" id="MobiDB-lite"/>
    </source>
</evidence>
<dbReference type="SUPFAM" id="SSF81383">
    <property type="entry name" value="F-box domain"/>
    <property type="match status" value="1"/>
</dbReference>
<reference evidence="2 3" key="1">
    <citation type="submission" date="2024-03" db="EMBL/GenBank/DDBJ databases">
        <title>Complete genome sequence of the green alga Chloropicon roscoffensis RCC1871.</title>
        <authorList>
            <person name="Lemieux C."/>
            <person name="Pombert J.-F."/>
            <person name="Otis C."/>
            <person name="Turmel M."/>
        </authorList>
    </citation>
    <scope>NUCLEOTIDE SEQUENCE [LARGE SCALE GENOMIC DNA]</scope>
    <source>
        <strain evidence="2 3">RCC1871</strain>
    </source>
</reference>
<organism evidence="2 3">
    <name type="scientific">Chloropicon roscoffensis</name>
    <dbReference type="NCBI Taxonomy" id="1461544"/>
    <lineage>
        <taxon>Eukaryota</taxon>
        <taxon>Viridiplantae</taxon>
        <taxon>Chlorophyta</taxon>
        <taxon>Chloropicophyceae</taxon>
        <taxon>Chloropicales</taxon>
        <taxon>Chloropicaceae</taxon>
        <taxon>Chloropicon</taxon>
    </lineage>
</organism>
<dbReference type="InterPro" id="IPR036047">
    <property type="entry name" value="F-box-like_dom_sf"/>
</dbReference>
<dbReference type="CDD" id="cd09917">
    <property type="entry name" value="F-box_SF"/>
    <property type="match status" value="1"/>
</dbReference>
<protein>
    <submittedName>
        <fullName evidence="2">Ankyrin repeat protein</fullName>
    </submittedName>
</protein>
<dbReference type="Proteomes" id="UP001472866">
    <property type="component" value="Chromosome 09"/>
</dbReference>
<dbReference type="Gene3D" id="1.25.40.20">
    <property type="entry name" value="Ankyrin repeat-containing domain"/>
    <property type="match status" value="1"/>
</dbReference>
<evidence type="ECO:0000313" key="3">
    <source>
        <dbReference type="Proteomes" id="UP001472866"/>
    </source>
</evidence>
<name>A0AAX4PE20_9CHLO</name>
<proteinExistence type="predicted"/>
<accession>A0AAX4PE20</accession>
<keyword evidence="3" id="KW-1185">Reference proteome</keyword>
<dbReference type="AlphaFoldDB" id="A0AAX4PE20"/>
<dbReference type="EMBL" id="CP151509">
    <property type="protein sequence ID" value="WZN64194.1"/>
    <property type="molecule type" value="Genomic_DNA"/>
</dbReference>
<dbReference type="PANTHER" id="PTHR46586">
    <property type="entry name" value="ANKYRIN REPEAT-CONTAINING PROTEIN"/>
    <property type="match status" value="1"/>
</dbReference>
<dbReference type="PANTHER" id="PTHR46586:SF3">
    <property type="entry name" value="ANKYRIN REPEAT-CONTAINING PROTEIN"/>
    <property type="match status" value="1"/>
</dbReference>
<dbReference type="InterPro" id="IPR036770">
    <property type="entry name" value="Ankyrin_rpt-contain_sf"/>
</dbReference>
<dbReference type="InterPro" id="IPR052050">
    <property type="entry name" value="SecEffector_AnkRepeat"/>
</dbReference>